<dbReference type="PANTHER" id="PTHR12546:SF60">
    <property type="entry name" value="MISFIRE, ISOFORM F"/>
    <property type="match status" value="1"/>
</dbReference>
<evidence type="ECO:0000313" key="8">
    <source>
        <dbReference type="EMBL" id="KAK2155011.1"/>
    </source>
</evidence>
<gene>
    <name evidence="8" type="ORF">LSH36_251g03024</name>
</gene>
<name>A0AAD9JKY6_9ANNE</name>
<feature type="transmembrane region" description="Helical" evidence="6">
    <location>
        <begin position="39"/>
        <end position="59"/>
    </location>
</feature>
<dbReference type="InterPro" id="IPR032362">
    <property type="entry name" value="Ferlin_C"/>
</dbReference>
<reference evidence="8" key="1">
    <citation type="journal article" date="2023" name="Mol. Biol. Evol.">
        <title>Third-Generation Sequencing Reveals the Adaptive Role of the Epigenome in Three Deep-Sea Polychaetes.</title>
        <authorList>
            <person name="Perez M."/>
            <person name="Aroh O."/>
            <person name="Sun Y."/>
            <person name="Lan Y."/>
            <person name="Juniper S.K."/>
            <person name="Young C.R."/>
            <person name="Angers B."/>
            <person name="Qian P.Y."/>
        </authorList>
    </citation>
    <scope>NUCLEOTIDE SEQUENCE</scope>
    <source>
        <strain evidence="8">P08H-3</strain>
    </source>
</reference>
<dbReference type="Pfam" id="PF16165">
    <property type="entry name" value="Ferlin_C"/>
    <property type="match status" value="1"/>
</dbReference>
<dbReference type="GO" id="GO:0007009">
    <property type="term" value="P:plasma membrane organization"/>
    <property type="evidence" value="ECO:0007669"/>
    <property type="project" value="TreeGrafter"/>
</dbReference>
<evidence type="ECO:0000256" key="3">
    <source>
        <dbReference type="ARBA" id="ARBA00022737"/>
    </source>
</evidence>
<keyword evidence="2 6" id="KW-0812">Transmembrane</keyword>
<sequence length="72" mass="8536">MHDTRLIVGILLHRPDGSFIWFLNPLKSMRYILWHNYKWIILKAILAVLLILLIGLFFYSMPGYMVKKMLGT</sequence>
<evidence type="ECO:0000256" key="5">
    <source>
        <dbReference type="ARBA" id="ARBA00023136"/>
    </source>
</evidence>
<dbReference type="InterPro" id="IPR037721">
    <property type="entry name" value="Ferlin"/>
</dbReference>
<evidence type="ECO:0000256" key="6">
    <source>
        <dbReference type="SAM" id="Phobius"/>
    </source>
</evidence>
<evidence type="ECO:0000256" key="2">
    <source>
        <dbReference type="ARBA" id="ARBA00022692"/>
    </source>
</evidence>
<keyword evidence="9" id="KW-1185">Reference proteome</keyword>
<evidence type="ECO:0000256" key="1">
    <source>
        <dbReference type="ARBA" id="ARBA00004370"/>
    </source>
</evidence>
<evidence type="ECO:0000313" key="9">
    <source>
        <dbReference type="Proteomes" id="UP001208570"/>
    </source>
</evidence>
<keyword evidence="4 6" id="KW-1133">Transmembrane helix</keyword>
<comment type="subcellular location">
    <subcellularLocation>
        <location evidence="1">Membrane</location>
    </subcellularLocation>
</comment>
<protein>
    <recommendedName>
        <fullName evidence="7">Ferlin C-terminal domain-containing protein</fullName>
    </recommendedName>
</protein>
<organism evidence="8 9">
    <name type="scientific">Paralvinella palmiformis</name>
    <dbReference type="NCBI Taxonomy" id="53620"/>
    <lineage>
        <taxon>Eukaryota</taxon>
        <taxon>Metazoa</taxon>
        <taxon>Spiralia</taxon>
        <taxon>Lophotrochozoa</taxon>
        <taxon>Annelida</taxon>
        <taxon>Polychaeta</taxon>
        <taxon>Sedentaria</taxon>
        <taxon>Canalipalpata</taxon>
        <taxon>Terebellida</taxon>
        <taxon>Terebelliformia</taxon>
        <taxon>Alvinellidae</taxon>
        <taxon>Paralvinella</taxon>
    </lineage>
</organism>
<dbReference type="GO" id="GO:0016020">
    <property type="term" value="C:membrane"/>
    <property type="evidence" value="ECO:0007669"/>
    <property type="project" value="UniProtKB-SubCell"/>
</dbReference>
<proteinExistence type="predicted"/>
<dbReference type="AlphaFoldDB" id="A0AAD9JKY6"/>
<keyword evidence="3" id="KW-0677">Repeat</keyword>
<feature type="domain" description="Ferlin C-terminal" evidence="7">
    <location>
        <begin position="13"/>
        <end position="69"/>
    </location>
</feature>
<accession>A0AAD9JKY6</accession>
<evidence type="ECO:0000256" key="4">
    <source>
        <dbReference type="ARBA" id="ARBA00022989"/>
    </source>
</evidence>
<comment type="caution">
    <text evidence="8">The sequence shown here is derived from an EMBL/GenBank/DDBJ whole genome shotgun (WGS) entry which is preliminary data.</text>
</comment>
<keyword evidence="5 6" id="KW-0472">Membrane</keyword>
<dbReference type="EMBL" id="JAODUP010000251">
    <property type="protein sequence ID" value="KAK2155011.1"/>
    <property type="molecule type" value="Genomic_DNA"/>
</dbReference>
<evidence type="ECO:0000259" key="7">
    <source>
        <dbReference type="Pfam" id="PF16165"/>
    </source>
</evidence>
<dbReference type="PANTHER" id="PTHR12546">
    <property type="entry name" value="FER-1-LIKE"/>
    <property type="match status" value="1"/>
</dbReference>
<dbReference type="Proteomes" id="UP001208570">
    <property type="component" value="Unassembled WGS sequence"/>
</dbReference>